<dbReference type="PANTHER" id="PTHR11102">
    <property type="entry name" value="SEL-1-LIKE PROTEIN"/>
    <property type="match status" value="1"/>
</dbReference>
<name>A0ABS5GEX2_9BRAD</name>
<dbReference type="InterPro" id="IPR050767">
    <property type="entry name" value="Sel1_AlgK"/>
</dbReference>
<accession>A0ABS5GEX2</accession>
<dbReference type="PANTHER" id="PTHR11102:SF160">
    <property type="entry name" value="ERAD-ASSOCIATED E3 UBIQUITIN-PROTEIN LIGASE COMPONENT HRD3"/>
    <property type="match status" value="1"/>
</dbReference>
<dbReference type="Proteomes" id="UP001314635">
    <property type="component" value="Unassembled WGS sequence"/>
</dbReference>
<sequence>MICVSAPPADHLGHQPRPSIRRRIKAATAAALLLATMSASAHADTISAARSAYARGDFVRAVRVLSPLALHGDPRAQAMLGFMYENGFGTPQAYEVASDLYCQAAAAGNPFGQAMLGLMYDKGHGVPQDVVLAYKWLNLAAGNAGRAQRSYYLRLRNAVASKMSTSQIAQGQALALGWVPGQF</sequence>
<dbReference type="Gene3D" id="1.25.40.10">
    <property type="entry name" value="Tetratricopeptide repeat domain"/>
    <property type="match status" value="1"/>
</dbReference>
<evidence type="ECO:0000313" key="3">
    <source>
        <dbReference type="Proteomes" id="UP001314635"/>
    </source>
</evidence>
<dbReference type="RefSeq" id="WP_012041558.1">
    <property type="nucleotide sequence ID" value="NZ_JABFDP010000015.1"/>
</dbReference>
<proteinExistence type="predicted"/>
<gene>
    <name evidence="2" type="ORF">JQ619_28890</name>
</gene>
<dbReference type="InterPro" id="IPR011990">
    <property type="entry name" value="TPR-like_helical_dom_sf"/>
</dbReference>
<dbReference type="SMART" id="SM00671">
    <property type="entry name" value="SEL1"/>
    <property type="match status" value="2"/>
</dbReference>
<dbReference type="InterPro" id="IPR006597">
    <property type="entry name" value="Sel1-like"/>
</dbReference>
<feature type="signal peptide" evidence="1">
    <location>
        <begin position="1"/>
        <end position="43"/>
    </location>
</feature>
<organism evidence="2 3">
    <name type="scientific">Bradyrhizobium denitrificans</name>
    <dbReference type="NCBI Taxonomy" id="2734912"/>
    <lineage>
        <taxon>Bacteria</taxon>
        <taxon>Pseudomonadati</taxon>
        <taxon>Pseudomonadota</taxon>
        <taxon>Alphaproteobacteria</taxon>
        <taxon>Hyphomicrobiales</taxon>
        <taxon>Nitrobacteraceae</taxon>
        <taxon>Bradyrhizobium</taxon>
    </lineage>
</organism>
<keyword evidence="1" id="KW-0732">Signal</keyword>
<reference evidence="3" key="1">
    <citation type="journal article" date="2021" name="ISME J.">
        <title>Evolutionary origin and ecological implication of a unique nif island in free-living Bradyrhizobium lineages.</title>
        <authorList>
            <person name="Tao J."/>
        </authorList>
    </citation>
    <scope>NUCLEOTIDE SEQUENCE [LARGE SCALE GENOMIC DNA]</scope>
    <source>
        <strain evidence="3">SZCCT0094</strain>
    </source>
</reference>
<keyword evidence="3" id="KW-1185">Reference proteome</keyword>
<evidence type="ECO:0000313" key="2">
    <source>
        <dbReference type="EMBL" id="MBR1139778.1"/>
    </source>
</evidence>
<comment type="caution">
    <text evidence="2">The sequence shown here is derived from an EMBL/GenBank/DDBJ whole genome shotgun (WGS) entry which is preliminary data.</text>
</comment>
<feature type="chain" id="PRO_5047290856" evidence="1">
    <location>
        <begin position="44"/>
        <end position="183"/>
    </location>
</feature>
<protein>
    <submittedName>
        <fullName evidence="2">Sel1 repeat family protein</fullName>
    </submittedName>
</protein>
<dbReference type="Pfam" id="PF08238">
    <property type="entry name" value="Sel1"/>
    <property type="match status" value="2"/>
</dbReference>
<dbReference type="SUPFAM" id="SSF81901">
    <property type="entry name" value="HCP-like"/>
    <property type="match status" value="1"/>
</dbReference>
<dbReference type="EMBL" id="JAFCLK010000033">
    <property type="protein sequence ID" value="MBR1139778.1"/>
    <property type="molecule type" value="Genomic_DNA"/>
</dbReference>
<evidence type="ECO:0000256" key="1">
    <source>
        <dbReference type="SAM" id="SignalP"/>
    </source>
</evidence>